<dbReference type="OrthoDB" id="538223at2759"/>
<dbReference type="Gene3D" id="3.40.50.300">
    <property type="entry name" value="P-loop containing nucleotide triphosphate hydrolases"/>
    <property type="match status" value="1"/>
</dbReference>
<gene>
    <name evidence="6" type="ORF">K457DRAFT_1907417</name>
</gene>
<feature type="repeat" description="WD" evidence="3">
    <location>
        <begin position="853"/>
        <end position="894"/>
    </location>
</feature>
<evidence type="ECO:0000313" key="7">
    <source>
        <dbReference type="Proteomes" id="UP000078512"/>
    </source>
</evidence>
<feature type="repeat" description="WD" evidence="3">
    <location>
        <begin position="1202"/>
        <end position="1235"/>
    </location>
</feature>
<dbReference type="InterPro" id="IPR019775">
    <property type="entry name" value="WD40_repeat_CS"/>
</dbReference>
<feature type="compositionally biased region" description="Basic and acidic residues" evidence="4">
    <location>
        <begin position="31"/>
        <end position="40"/>
    </location>
</feature>
<keyword evidence="2" id="KW-0677">Repeat</keyword>
<evidence type="ECO:0000256" key="2">
    <source>
        <dbReference type="ARBA" id="ARBA00022737"/>
    </source>
</evidence>
<dbReference type="SUPFAM" id="SSF50978">
    <property type="entry name" value="WD40 repeat-like"/>
    <property type="match status" value="3"/>
</dbReference>
<feature type="domain" description="NACHT" evidence="5">
    <location>
        <begin position="149"/>
        <end position="309"/>
    </location>
</feature>
<name>A0A197JTG9_9FUNG</name>
<feature type="repeat" description="WD" evidence="3">
    <location>
        <begin position="726"/>
        <end position="767"/>
    </location>
</feature>
<keyword evidence="1 3" id="KW-0853">WD repeat</keyword>
<feature type="repeat" description="WD" evidence="3">
    <location>
        <begin position="684"/>
        <end position="725"/>
    </location>
</feature>
<reference evidence="6 7" key="1">
    <citation type="submission" date="2016-05" db="EMBL/GenBank/DDBJ databases">
        <title>Genome sequencing reveals origins of a unique bacterial endosymbiosis in the earliest lineages of terrestrial Fungi.</title>
        <authorList>
            <consortium name="DOE Joint Genome Institute"/>
            <person name="Uehling J."/>
            <person name="Gryganskyi A."/>
            <person name="Hameed K."/>
            <person name="Tschaplinski T."/>
            <person name="Misztal P."/>
            <person name="Wu S."/>
            <person name="Desiro A."/>
            <person name="Vande Pol N."/>
            <person name="Du Z.-Y."/>
            <person name="Zienkiewicz A."/>
            <person name="Zienkiewicz K."/>
            <person name="Morin E."/>
            <person name="Tisserant E."/>
            <person name="Splivallo R."/>
            <person name="Hainaut M."/>
            <person name="Henrissat B."/>
            <person name="Ohm R."/>
            <person name="Kuo A."/>
            <person name="Yan J."/>
            <person name="Lipzen A."/>
            <person name="Nolan M."/>
            <person name="Labutti K."/>
            <person name="Barry K."/>
            <person name="Goldstein A."/>
            <person name="Labbe J."/>
            <person name="Schadt C."/>
            <person name="Tuskan G."/>
            <person name="Grigoriev I."/>
            <person name="Martin F."/>
            <person name="Vilgalys R."/>
            <person name="Bonito G."/>
        </authorList>
    </citation>
    <scope>NUCLEOTIDE SEQUENCE [LARGE SCALE GENOMIC DNA]</scope>
    <source>
        <strain evidence="6 7">AG-77</strain>
    </source>
</reference>
<dbReference type="InterPro" id="IPR001646">
    <property type="entry name" value="5peptide_repeat"/>
</dbReference>
<sequence>MSFSSHQSNPSPPNPDSTNPSSIEHVQLTSDGKRKLPQLERQTKLRRSTLKTDVISNTVHEVSSSGVMYPGTSTLSNPSSTVVSSTPPNHVQETTPIEKALLSLRTHRLAEYQEEVYIAPMAKLNPQAPDADVCPLMDKVLEFLAGKSHVMLILGDSGAGKSTFNRHLESRLWQEYEAGDRIPLFINLPALDRPDKTLVAEQLREHNFSEEQIQELRQHRQFIVICDGYDESQLKVNLHSSNNLNNPGQWRVKLVISCRSQYLGQDYHDRFVPSGGGHYNQCGIDLFQEAAIASFSTKQIRHYVEQYVSLKPRTWRTEDYMDKLMTIPNLMDLVKNPFLLSLALEALPDVIEGKQDLSTLRITRVRLYDTFVKHWSYVNKRRLQSSALTMEDRTVLDDLLDAGFVSTSIKYSTRLALSMFEKQDGNPIVHYVHHKDKDTWKTKFFGKDPEARLLRDSSPLARTGNLHRFLHRSMLEYFLSRAVFDPSKTANYHSSRQDRDGSAHMMDHALSDDQLIDTNSPLFTRNLLTEPSVIQFLSDRVKHVTWFGRHLLAVIRLSKSDAQASQAAANAITILIRAGVRFNGADLRGVRIPGADLTGGQFDSAQLQDADLTGVNLTKAWIRQADLSRACMNGTRFGELPYLEELEEVSSCGFSPDGKYLAAGLDSGDINIYDTTTWTRIRVLHGHRRRVRSLAYSPTSQQILSGSADKTARLWNYETGSTDLILEGHTDWLTVVAFSPTGQQVATASGDKSVRLWDARTGAAVFILTDNIDKVTSIAYSPDGNAIASTSWDGMIRIFDTLTGLPVLVTSREDKHQCLTYSHNGRRIAIGAYGGRLQLWEVTATTLGPGRKWAAHTNGFTSIAFSPDDRWIASSSCDHTVKLWESHSGALISSFVSHMDYVSCVRFSPTGPYIASASHDRTLRLWEVNSLRTGFDSHDTAYPQLCATYSPDGQQLITGSLRRPMRQFNADSGDVAFVFPDHLYNTYCIAFSPDGLQIAIGSNNEVTLWCIESRTVSFVLSRHEFCVTSVAFSPCGRWLASGSEDSTLRLWDTRSGAAGRIMIGHTGQVESVAFSPDGCCIASVCMDGKLQLWEVVASELRAYKTIDIGRYGNNVVAYKPGCLQVASCDGDGTIQLWGNDQQPQGFRYILKQNRLTNRFAFSSCGHWVATAHSSCVRLWRLPSPDQDQQALPLHDRDCVTAVVGFTGGVRDVVWRPNKLEFATASQEGSIRAWQVVEDTNGSGKVSVRLLWSSGPDTLVTSGAILHDAIGLSPINRKLLEQRGAISVTD</sequence>
<feature type="repeat" description="WD" evidence="3">
    <location>
        <begin position="1062"/>
        <end position="1103"/>
    </location>
</feature>
<evidence type="ECO:0000259" key="5">
    <source>
        <dbReference type="Pfam" id="PF05729"/>
    </source>
</evidence>
<dbReference type="SUPFAM" id="SSF141571">
    <property type="entry name" value="Pentapeptide repeat-like"/>
    <property type="match status" value="1"/>
</dbReference>
<dbReference type="InterPro" id="IPR027417">
    <property type="entry name" value="P-loop_NTPase"/>
</dbReference>
<dbReference type="InterPro" id="IPR020472">
    <property type="entry name" value="WD40_PAC1"/>
</dbReference>
<dbReference type="Pfam" id="PF05729">
    <property type="entry name" value="NACHT"/>
    <property type="match status" value="1"/>
</dbReference>
<feature type="compositionally biased region" description="Low complexity" evidence="4">
    <location>
        <begin position="72"/>
        <end position="89"/>
    </location>
</feature>
<dbReference type="PROSITE" id="PS50082">
    <property type="entry name" value="WD_REPEATS_2"/>
    <property type="match status" value="8"/>
</dbReference>
<protein>
    <submittedName>
        <fullName evidence="6">WD40 repeat-like protein</fullName>
    </submittedName>
</protein>
<evidence type="ECO:0000256" key="3">
    <source>
        <dbReference type="PROSITE-ProRule" id="PRU00221"/>
    </source>
</evidence>
<feature type="region of interest" description="Disordered" evidence="4">
    <location>
        <begin position="69"/>
        <end position="91"/>
    </location>
</feature>
<dbReference type="InterPro" id="IPR036322">
    <property type="entry name" value="WD40_repeat_dom_sf"/>
</dbReference>
<dbReference type="EMBL" id="KV442047">
    <property type="protein sequence ID" value="OAQ28572.1"/>
    <property type="molecule type" value="Genomic_DNA"/>
</dbReference>
<dbReference type="Pfam" id="PF00400">
    <property type="entry name" value="WD40"/>
    <property type="match status" value="9"/>
</dbReference>
<evidence type="ECO:0000256" key="4">
    <source>
        <dbReference type="SAM" id="MobiDB-lite"/>
    </source>
</evidence>
<dbReference type="InterPro" id="IPR015943">
    <property type="entry name" value="WD40/YVTN_repeat-like_dom_sf"/>
</dbReference>
<organism evidence="6 7">
    <name type="scientific">Linnemannia elongata AG-77</name>
    <dbReference type="NCBI Taxonomy" id="1314771"/>
    <lineage>
        <taxon>Eukaryota</taxon>
        <taxon>Fungi</taxon>
        <taxon>Fungi incertae sedis</taxon>
        <taxon>Mucoromycota</taxon>
        <taxon>Mortierellomycotina</taxon>
        <taxon>Mortierellomycetes</taxon>
        <taxon>Mortierellales</taxon>
        <taxon>Mortierellaceae</taxon>
        <taxon>Linnemannia</taxon>
    </lineage>
</organism>
<evidence type="ECO:0000313" key="6">
    <source>
        <dbReference type="EMBL" id="OAQ28572.1"/>
    </source>
</evidence>
<dbReference type="CDD" id="cd00200">
    <property type="entry name" value="WD40"/>
    <property type="match status" value="1"/>
</dbReference>
<dbReference type="PANTHER" id="PTHR19879:SF9">
    <property type="entry name" value="TRANSCRIPTION INITIATION FACTOR TFIID SUBUNIT 5"/>
    <property type="match status" value="1"/>
</dbReference>
<accession>A0A197JTG9</accession>
<dbReference type="PRINTS" id="PR00320">
    <property type="entry name" value="GPROTEINBRPT"/>
</dbReference>
<proteinExistence type="predicted"/>
<dbReference type="Gene3D" id="2.160.20.80">
    <property type="entry name" value="E3 ubiquitin-protein ligase SopA"/>
    <property type="match status" value="1"/>
</dbReference>
<evidence type="ECO:0000256" key="1">
    <source>
        <dbReference type="ARBA" id="ARBA00022574"/>
    </source>
</evidence>
<feature type="repeat" description="WD" evidence="3">
    <location>
        <begin position="1020"/>
        <end position="1061"/>
    </location>
</feature>
<feature type="repeat" description="WD" evidence="3">
    <location>
        <begin position="895"/>
        <end position="930"/>
    </location>
</feature>
<dbReference type="PROSITE" id="PS50294">
    <property type="entry name" value="WD_REPEATS_REGION"/>
    <property type="match status" value="7"/>
</dbReference>
<feature type="repeat" description="WD" evidence="3">
    <location>
        <begin position="768"/>
        <end position="809"/>
    </location>
</feature>
<dbReference type="PROSITE" id="PS00678">
    <property type="entry name" value="WD_REPEATS_1"/>
    <property type="match status" value="4"/>
</dbReference>
<dbReference type="Pfam" id="PF00805">
    <property type="entry name" value="Pentapeptide"/>
    <property type="match status" value="1"/>
</dbReference>
<dbReference type="SMART" id="SM00320">
    <property type="entry name" value="WD40"/>
    <property type="match status" value="14"/>
</dbReference>
<dbReference type="STRING" id="1314771.A0A197JTG9"/>
<dbReference type="InterPro" id="IPR001680">
    <property type="entry name" value="WD40_rpt"/>
</dbReference>
<dbReference type="InterPro" id="IPR007111">
    <property type="entry name" value="NACHT_NTPase"/>
</dbReference>
<dbReference type="Proteomes" id="UP000078512">
    <property type="component" value="Unassembled WGS sequence"/>
</dbReference>
<dbReference type="Gene3D" id="2.130.10.10">
    <property type="entry name" value="YVTN repeat-like/Quinoprotein amine dehydrogenase"/>
    <property type="match status" value="5"/>
</dbReference>
<dbReference type="PANTHER" id="PTHR19879">
    <property type="entry name" value="TRANSCRIPTION INITIATION FACTOR TFIID"/>
    <property type="match status" value="1"/>
</dbReference>
<keyword evidence="7" id="KW-1185">Reference proteome</keyword>
<feature type="region of interest" description="Disordered" evidence="4">
    <location>
        <begin position="1"/>
        <end position="40"/>
    </location>
</feature>